<dbReference type="InterPro" id="IPR025464">
    <property type="entry name" value="DUF4315"/>
</dbReference>
<accession>A0A173T363</accession>
<sequence length="81" mass="9322">MNPKIEKLEKEIEKTKTKIAEMQAKLHKLEEQKTELENTDYVAVARSFKLTPQQLADFLKSQQAAPSETVLPQEKEDVHEA</sequence>
<proteinExistence type="predicted"/>
<keyword evidence="1" id="KW-0175">Coiled coil</keyword>
<dbReference type="EMBL" id="CYXR01000012">
    <property type="protein sequence ID" value="CUM96646.1"/>
    <property type="molecule type" value="Genomic_DNA"/>
</dbReference>
<feature type="coiled-coil region" evidence="1">
    <location>
        <begin position="5"/>
        <end position="39"/>
    </location>
</feature>
<dbReference type="GeneID" id="83004198"/>
<evidence type="ECO:0000256" key="1">
    <source>
        <dbReference type="SAM" id="Coils"/>
    </source>
</evidence>
<organism evidence="3 4">
    <name type="scientific">Coprococcus comes</name>
    <dbReference type="NCBI Taxonomy" id="410072"/>
    <lineage>
        <taxon>Bacteria</taxon>
        <taxon>Bacillati</taxon>
        <taxon>Bacillota</taxon>
        <taxon>Clostridia</taxon>
        <taxon>Lachnospirales</taxon>
        <taxon>Lachnospiraceae</taxon>
        <taxon>Coprococcus</taxon>
    </lineage>
</organism>
<protein>
    <recommendedName>
        <fullName evidence="5">DUF4315 family protein</fullName>
    </recommendedName>
</protein>
<gene>
    <name evidence="3" type="ORF">ERS852574_01864</name>
</gene>
<reference evidence="3 4" key="1">
    <citation type="submission" date="2015-09" db="EMBL/GenBank/DDBJ databases">
        <authorList>
            <consortium name="Pathogen Informatics"/>
        </authorList>
    </citation>
    <scope>NUCLEOTIDE SEQUENCE [LARGE SCALE GENOMIC DNA]</scope>
    <source>
        <strain evidence="3 4">2789STDY5834962</strain>
    </source>
</reference>
<evidence type="ECO:0000313" key="3">
    <source>
        <dbReference type="EMBL" id="CUM96646.1"/>
    </source>
</evidence>
<feature type="region of interest" description="Disordered" evidence="2">
    <location>
        <begin position="61"/>
        <end position="81"/>
    </location>
</feature>
<dbReference type="AlphaFoldDB" id="A0A173T363"/>
<evidence type="ECO:0008006" key="5">
    <source>
        <dbReference type="Google" id="ProtNLM"/>
    </source>
</evidence>
<dbReference type="RefSeq" id="WP_025577937.1">
    <property type="nucleotide sequence ID" value="NZ_CYXR01000012.1"/>
</dbReference>
<dbReference type="Proteomes" id="UP000095727">
    <property type="component" value="Unassembled WGS sequence"/>
</dbReference>
<dbReference type="Pfam" id="PF14193">
    <property type="entry name" value="DUF4315"/>
    <property type="match status" value="1"/>
</dbReference>
<name>A0A173T363_9FIRM</name>
<evidence type="ECO:0000313" key="4">
    <source>
        <dbReference type="Proteomes" id="UP000095727"/>
    </source>
</evidence>
<evidence type="ECO:0000256" key="2">
    <source>
        <dbReference type="SAM" id="MobiDB-lite"/>
    </source>
</evidence>